<evidence type="ECO:0000256" key="6">
    <source>
        <dbReference type="SAM" id="Phobius"/>
    </source>
</evidence>
<evidence type="ECO:0000313" key="8">
    <source>
        <dbReference type="Proteomes" id="UP000000376"/>
    </source>
</evidence>
<feature type="transmembrane region" description="Helical" evidence="6">
    <location>
        <begin position="58"/>
        <end position="91"/>
    </location>
</feature>
<reference evidence="7 8" key="1">
    <citation type="journal article" date="2010" name="Stand. Genomic Sci.">
        <title>Complete genome sequence of Arcanobacterium haemolyticum type strain (11018).</title>
        <authorList>
            <person name="Yasawong M."/>
            <person name="Teshima H."/>
            <person name="Lapidus A."/>
            <person name="Nolan M."/>
            <person name="Lucas S."/>
            <person name="Glavina Del Rio T."/>
            <person name="Tice H."/>
            <person name="Cheng J."/>
            <person name="Bruce D."/>
            <person name="Detter C."/>
            <person name="Tapia R."/>
            <person name="Han C."/>
            <person name="Goodwin L."/>
            <person name="Pitluck S."/>
            <person name="Liolios K."/>
            <person name="Ivanova N."/>
            <person name="Mavromatis K."/>
            <person name="Mikhailova N."/>
            <person name="Pati A."/>
            <person name="Chen A."/>
            <person name="Palaniappan K."/>
            <person name="Land M."/>
            <person name="Hauser L."/>
            <person name="Chang Y."/>
            <person name="Jeffries C."/>
            <person name="Rohde M."/>
            <person name="Sikorski J."/>
            <person name="Pukall R."/>
            <person name="Goker M."/>
            <person name="Woyke T."/>
            <person name="Bristow J."/>
            <person name="Eisen J."/>
            <person name="Markowitz V."/>
            <person name="Hugenholtz P."/>
            <person name="Kyrpides N."/>
            <person name="Klenk H."/>
        </authorList>
    </citation>
    <scope>NUCLEOTIDE SEQUENCE [LARGE SCALE GENOMIC DNA]</scope>
    <source>
        <strain evidence="8">ATCC 9345 / DSM 20595 / CCUG 17215 / LMG 16163 / NBRC 15585 / NCTC 8452 / 11018</strain>
    </source>
</reference>
<evidence type="ECO:0000256" key="3">
    <source>
        <dbReference type="ARBA" id="ARBA00022679"/>
    </source>
</evidence>
<feature type="transmembrane region" description="Helical" evidence="6">
    <location>
        <begin position="103"/>
        <end position="131"/>
    </location>
</feature>
<dbReference type="Proteomes" id="UP000000376">
    <property type="component" value="Chromosome"/>
</dbReference>
<feature type="transmembrane region" description="Helical" evidence="6">
    <location>
        <begin position="26"/>
        <end position="46"/>
    </location>
</feature>
<dbReference type="eggNOG" id="COG4585">
    <property type="taxonomic scope" value="Bacteria"/>
</dbReference>
<dbReference type="PANTHER" id="PTHR24421">
    <property type="entry name" value="NITRATE/NITRITE SENSOR PROTEIN NARX-RELATED"/>
    <property type="match status" value="1"/>
</dbReference>
<dbReference type="InterPro" id="IPR050482">
    <property type="entry name" value="Sensor_HK_TwoCompSys"/>
</dbReference>
<comment type="catalytic activity">
    <reaction evidence="1">
        <text>ATP + protein L-histidine = ADP + protein N-phospho-L-histidine.</text>
        <dbReference type="EC" id="2.7.13.3"/>
    </reaction>
</comment>
<keyword evidence="6" id="KW-1133">Transmembrane helix</keyword>
<proteinExistence type="predicted"/>
<keyword evidence="3" id="KW-0808">Transferase</keyword>
<evidence type="ECO:0000256" key="1">
    <source>
        <dbReference type="ARBA" id="ARBA00000085"/>
    </source>
</evidence>
<dbReference type="GO" id="GO:0000160">
    <property type="term" value="P:phosphorelay signal transduction system"/>
    <property type="evidence" value="ECO:0007669"/>
    <property type="project" value="UniProtKB-KW"/>
</dbReference>
<keyword evidence="5" id="KW-0902">Two-component regulatory system</keyword>
<dbReference type="EMBL" id="CP002045">
    <property type="protein sequence ID" value="ADH92270.1"/>
    <property type="molecule type" value="Genomic_DNA"/>
</dbReference>
<dbReference type="InterPro" id="IPR036890">
    <property type="entry name" value="HATPase_C_sf"/>
</dbReference>
<keyword evidence="6" id="KW-0812">Transmembrane</keyword>
<sequence>MPISKTNWRVRQTVQALPSDAFPLHLLGNFTYPLIAVIFVFAEGLINPSVTAFDRPQLWIILTFGTLLATSAWTPVAQILYMICFAATSYWPATADLTFPVLGVYIICIAWIIRGWMIPAFATLAAVGILLVNSSSRMSSQIISTLVMFTLISSTGLVLRSLVRKIHTSAQQLRAAQEASTAIRADLATQLHDTIAKDLARISITTQNIALNHPDLANELVPLADIVQNMARRIRPIILDLDVLANRHSLDRSIAMSAQMLTTRSITLSTDSEANLDAKLDRETTTLASLFVRESATNALKYAPSASNVDLIIELAPEILSLTMRNDVAALPQAGSITGGFGLSNLRQRIEASGGSLTFVHNDNEWVIIASIPYSR</sequence>
<keyword evidence="6" id="KW-0472">Membrane</keyword>
<dbReference type="STRING" id="644284.Arch_0527"/>
<protein>
    <recommendedName>
        <fullName evidence="2">histidine kinase</fullName>
        <ecNumber evidence="2">2.7.13.3</ecNumber>
    </recommendedName>
</protein>
<dbReference type="HOGENOM" id="CLU_057306_0_0_11"/>
<evidence type="ECO:0000313" key="7">
    <source>
        <dbReference type="EMBL" id="ADH92270.1"/>
    </source>
</evidence>
<evidence type="ECO:0000256" key="2">
    <source>
        <dbReference type="ARBA" id="ARBA00012438"/>
    </source>
</evidence>
<dbReference type="AlphaFoldDB" id="D7BMX1"/>
<dbReference type="KEGG" id="ahe:Arch_0527"/>
<organism evidence="7 8">
    <name type="scientific">Arcanobacterium haemolyticum (strain ATCC 9345 / DSM 20595 / CCM 5947 / CCUG 17215 / LMG 16163 / NBRC 15585 / NCTC 8452 / 11018)</name>
    <dbReference type="NCBI Taxonomy" id="644284"/>
    <lineage>
        <taxon>Bacteria</taxon>
        <taxon>Bacillati</taxon>
        <taxon>Actinomycetota</taxon>
        <taxon>Actinomycetes</taxon>
        <taxon>Actinomycetales</taxon>
        <taxon>Actinomycetaceae</taxon>
        <taxon>Arcanobacterium</taxon>
    </lineage>
</organism>
<dbReference type="SUPFAM" id="SSF55874">
    <property type="entry name" value="ATPase domain of HSP90 chaperone/DNA topoisomerase II/histidine kinase"/>
    <property type="match status" value="1"/>
</dbReference>
<evidence type="ECO:0000256" key="5">
    <source>
        <dbReference type="ARBA" id="ARBA00023012"/>
    </source>
</evidence>
<keyword evidence="4 7" id="KW-0418">Kinase</keyword>
<gene>
    <name evidence="7" type="ordered locus">Arch_0527</name>
</gene>
<dbReference type="PANTHER" id="PTHR24421:SF10">
    <property type="entry name" value="NITRATE_NITRITE SENSOR PROTEIN NARQ"/>
    <property type="match status" value="1"/>
</dbReference>
<feature type="transmembrane region" description="Helical" evidence="6">
    <location>
        <begin position="143"/>
        <end position="163"/>
    </location>
</feature>
<dbReference type="Gene3D" id="3.30.565.10">
    <property type="entry name" value="Histidine kinase-like ATPase, C-terminal domain"/>
    <property type="match status" value="1"/>
</dbReference>
<name>D7BMX1_ARCHD</name>
<keyword evidence="8" id="KW-1185">Reference proteome</keyword>
<dbReference type="EC" id="2.7.13.3" evidence="2"/>
<evidence type="ECO:0000256" key="4">
    <source>
        <dbReference type="ARBA" id="ARBA00022777"/>
    </source>
</evidence>
<accession>D7BMX1</accession>
<dbReference type="GO" id="GO:0004673">
    <property type="term" value="F:protein histidine kinase activity"/>
    <property type="evidence" value="ECO:0007669"/>
    <property type="project" value="UniProtKB-EC"/>
</dbReference>